<dbReference type="GeneID" id="19882248"/>
<dbReference type="InParanoid" id="L2GMA0"/>
<keyword evidence="1" id="KW-1133">Transmembrane helix</keyword>
<gene>
    <name evidence="3" type="ORF">VICG_01537</name>
</gene>
<keyword evidence="2" id="KW-0732">Signal</keyword>
<evidence type="ECO:0008006" key="5">
    <source>
        <dbReference type="Google" id="ProtNLM"/>
    </source>
</evidence>
<sequence length="483" mass="56297">MFLIISYILLLTFSRPCVKKRNNSRTKSFSYGIYGKQISSLTNKEIEEARTKPWVEILSPEQLDEFVSNFTLSPFPSYVSKNIPENYIIRMNLQAWRAYLFGPNFITTNKFYFQMVDYIVTNPDRAPCSLLRSKFNIDPKTMHYLCKKLSERGIIEEIKQGKETVIKLNKVKDMSKQRNDEHPIFSEEKSIDVSKMVFYQNIPLIDQIKMHAKCRENGLGTKELNDITGISLKNALKHLQKLCEAHPDYFKMVNSIEHGHTTFKVFSIENLNKRNQRKLKMMQKTVEIENDDPDVDPILTSKDRQEVLKIIAKKHGHFILSKQIFEEISRMTGYPYNIDRKNLISNAEAAGLKVFKLSDPPTRRYVIALPHCDESILNQYVSAHESIPKNESDEENKFYKSVKKYFMNISKCIIADNGYCDNSDINIGILYEHIKEIHRTNNSKKKSKVRIIPLFIILIRLPIVLLMSLIFVLYSLIIKLLCQ</sequence>
<keyword evidence="4" id="KW-1185">Reference proteome</keyword>
<feature type="signal peptide" evidence="2">
    <location>
        <begin position="1"/>
        <end position="19"/>
    </location>
</feature>
<evidence type="ECO:0000256" key="1">
    <source>
        <dbReference type="SAM" id="Phobius"/>
    </source>
</evidence>
<accession>L2GMA0</accession>
<proteinExistence type="predicted"/>
<dbReference type="InterPro" id="IPR031541">
    <property type="entry name" value="HTH_micro"/>
</dbReference>
<evidence type="ECO:0000256" key="2">
    <source>
        <dbReference type="SAM" id="SignalP"/>
    </source>
</evidence>
<evidence type="ECO:0000313" key="4">
    <source>
        <dbReference type="Proteomes" id="UP000011082"/>
    </source>
</evidence>
<dbReference type="AlphaFoldDB" id="L2GMA0"/>
<dbReference type="OrthoDB" id="2195868at2759"/>
<dbReference type="VEuPathDB" id="MicrosporidiaDB:VICG_01537"/>
<evidence type="ECO:0000313" key="3">
    <source>
        <dbReference type="EMBL" id="ELA41432.1"/>
    </source>
</evidence>
<dbReference type="RefSeq" id="XP_007604983.1">
    <property type="nucleotide sequence ID" value="XM_007604921.1"/>
</dbReference>
<name>L2GMA0_VITCO</name>
<dbReference type="Pfam" id="PF17007">
    <property type="entry name" value="HTH_micro"/>
    <property type="match status" value="1"/>
</dbReference>
<feature type="chain" id="PRO_5003959827" description="B-block binding subunit of TFIIIC domain-containing protein" evidence="2">
    <location>
        <begin position="20"/>
        <end position="483"/>
    </location>
</feature>
<dbReference type="HOGENOM" id="CLU_565251_0_0_1"/>
<keyword evidence="1" id="KW-0472">Membrane</keyword>
<organism evidence="3 4">
    <name type="scientific">Vittaforma corneae (strain ATCC 50505)</name>
    <name type="common">Microsporidian parasite</name>
    <name type="synonym">Nosema corneum</name>
    <dbReference type="NCBI Taxonomy" id="993615"/>
    <lineage>
        <taxon>Eukaryota</taxon>
        <taxon>Fungi</taxon>
        <taxon>Fungi incertae sedis</taxon>
        <taxon>Microsporidia</taxon>
        <taxon>Nosematidae</taxon>
        <taxon>Vittaforma</taxon>
    </lineage>
</organism>
<feature type="transmembrane region" description="Helical" evidence="1">
    <location>
        <begin position="451"/>
        <end position="477"/>
    </location>
</feature>
<keyword evidence="1" id="KW-0812">Transmembrane</keyword>
<protein>
    <recommendedName>
        <fullName evidence="5">B-block binding subunit of TFIIIC domain-containing protein</fullName>
    </recommendedName>
</protein>
<reference evidence="4" key="1">
    <citation type="submission" date="2011-05" db="EMBL/GenBank/DDBJ databases">
        <title>The genome sequence of Vittaforma corneae strain ATCC 50505.</title>
        <authorList>
            <consortium name="The Broad Institute Genome Sequencing Platform"/>
            <person name="Cuomo C."/>
            <person name="Didier E."/>
            <person name="Bowers L."/>
            <person name="Young S.K."/>
            <person name="Zeng Q."/>
            <person name="Gargeya S."/>
            <person name="Fitzgerald M."/>
            <person name="Haas B."/>
            <person name="Abouelleil A."/>
            <person name="Alvarado L."/>
            <person name="Arachchi H.M."/>
            <person name="Berlin A."/>
            <person name="Chapman S.B."/>
            <person name="Gearin G."/>
            <person name="Goldberg J."/>
            <person name="Griggs A."/>
            <person name="Gujja S."/>
            <person name="Hansen M."/>
            <person name="Heiman D."/>
            <person name="Howarth C."/>
            <person name="Larimer J."/>
            <person name="Lui A."/>
            <person name="MacDonald P.J.P."/>
            <person name="McCowen C."/>
            <person name="Montmayeur A."/>
            <person name="Murphy C."/>
            <person name="Neiman D."/>
            <person name="Pearson M."/>
            <person name="Priest M."/>
            <person name="Roberts A."/>
            <person name="Saif S."/>
            <person name="Shea T."/>
            <person name="Sisk P."/>
            <person name="Stolte C."/>
            <person name="Sykes S."/>
            <person name="Wortman J."/>
            <person name="Nusbaum C."/>
            <person name="Birren B."/>
        </authorList>
    </citation>
    <scope>NUCLEOTIDE SEQUENCE [LARGE SCALE GENOMIC DNA]</scope>
    <source>
        <strain evidence="4">ATCC 50505</strain>
    </source>
</reference>
<dbReference type="Proteomes" id="UP000011082">
    <property type="component" value="Unassembled WGS sequence"/>
</dbReference>
<dbReference type="EMBL" id="JH370144">
    <property type="protein sequence ID" value="ELA41432.1"/>
    <property type="molecule type" value="Genomic_DNA"/>
</dbReference>